<evidence type="ECO:0000256" key="12">
    <source>
        <dbReference type="SAM" id="Phobius"/>
    </source>
</evidence>
<organism evidence="15 16">
    <name type="scientific">Aldrovandia affinis</name>
    <dbReference type="NCBI Taxonomy" id="143900"/>
    <lineage>
        <taxon>Eukaryota</taxon>
        <taxon>Metazoa</taxon>
        <taxon>Chordata</taxon>
        <taxon>Craniata</taxon>
        <taxon>Vertebrata</taxon>
        <taxon>Euteleostomi</taxon>
        <taxon>Actinopterygii</taxon>
        <taxon>Neopterygii</taxon>
        <taxon>Teleostei</taxon>
        <taxon>Notacanthiformes</taxon>
        <taxon>Halosauridae</taxon>
        <taxon>Aldrovandia</taxon>
    </lineage>
</organism>
<dbReference type="InterPro" id="IPR003961">
    <property type="entry name" value="FN3_dom"/>
</dbReference>
<dbReference type="InterPro" id="IPR036179">
    <property type="entry name" value="Ig-like_dom_sf"/>
</dbReference>
<reference evidence="15" key="1">
    <citation type="journal article" date="2023" name="Science">
        <title>Genome structures resolve the early diversification of teleost fishes.</title>
        <authorList>
            <person name="Parey E."/>
            <person name="Louis A."/>
            <person name="Montfort J."/>
            <person name="Bouchez O."/>
            <person name="Roques C."/>
            <person name="Iampietro C."/>
            <person name="Lluch J."/>
            <person name="Castinel A."/>
            <person name="Donnadieu C."/>
            <person name="Desvignes T."/>
            <person name="Floi Bucao C."/>
            <person name="Jouanno E."/>
            <person name="Wen M."/>
            <person name="Mejri S."/>
            <person name="Dirks R."/>
            <person name="Jansen H."/>
            <person name="Henkel C."/>
            <person name="Chen W.J."/>
            <person name="Zahm M."/>
            <person name="Cabau C."/>
            <person name="Klopp C."/>
            <person name="Thompson A.W."/>
            <person name="Robinson-Rechavi M."/>
            <person name="Braasch I."/>
            <person name="Lecointre G."/>
            <person name="Bobe J."/>
            <person name="Postlethwait J.H."/>
            <person name="Berthelot C."/>
            <person name="Roest Crollius H."/>
            <person name="Guiguen Y."/>
        </authorList>
    </citation>
    <scope>NUCLEOTIDE SEQUENCE</scope>
    <source>
        <strain evidence="15">NC1722</strain>
    </source>
</reference>
<dbReference type="InterPro" id="IPR003598">
    <property type="entry name" value="Ig_sub2"/>
</dbReference>
<keyword evidence="5" id="KW-0130">Cell adhesion</keyword>
<dbReference type="AlphaFoldDB" id="A0AAD7RHT3"/>
<dbReference type="PROSITE" id="PS50835">
    <property type="entry name" value="IG_LIKE"/>
    <property type="match status" value="4"/>
</dbReference>
<evidence type="ECO:0000256" key="10">
    <source>
        <dbReference type="ARBA" id="ARBA00023319"/>
    </source>
</evidence>
<dbReference type="InterPro" id="IPR013098">
    <property type="entry name" value="Ig_I-set"/>
</dbReference>
<accession>A0AAD7RHT3</accession>
<evidence type="ECO:0000256" key="2">
    <source>
        <dbReference type="ARBA" id="ARBA00022692"/>
    </source>
</evidence>
<protein>
    <submittedName>
        <fullName evidence="15">Uncharacterized protein</fullName>
    </submittedName>
</protein>
<dbReference type="InterPro" id="IPR051170">
    <property type="entry name" value="Neural/epithelial_adhesion"/>
</dbReference>
<feature type="domain" description="Ig-like" evidence="13">
    <location>
        <begin position="546"/>
        <end position="631"/>
    </location>
</feature>
<dbReference type="InterPro" id="IPR036116">
    <property type="entry name" value="FN3_sf"/>
</dbReference>
<evidence type="ECO:0000313" key="16">
    <source>
        <dbReference type="Proteomes" id="UP001221898"/>
    </source>
</evidence>
<dbReference type="PRINTS" id="PR01838">
    <property type="entry name" value="NCAMFAMILY"/>
</dbReference>
<evidence type="ECO:0000256" key="8">
    <source>
        <dbReference type="ARBA" id="ARBA00023157"/>
    </source>
</evidence>
<comment type="subcellular location">
    <subcellularLocation>
        <location evidence="1">Membrane</location>
        <topology evidence="1">Single-pass membrane protein</topology>
    </subcellularLocation>
</comment>
<dbReference type="InterPro" id="IPR009138">
    <property type="entry name" value="Neural_cell_adh"/>
</dbReference>
<feature type="domain" description="Ig-like" evidence="13">
    <location>
        <begin position="455"/>
        <end position="543"/>
    </location>
</feature>
<dbReference type="InterPro" id="IPR003599">
    <property type="entry name" value="Ig_sub"/>
</dbReference>
<dbReference type="Pfam" id="PF07679">
    <property type="entry name" value="I-set"/>
    <property type="match status" value="1"/>
</dbReference>
<feature type="domain" description="Fibronectin type-III" evidence="14">
    <location>
        <begin position="635"/>
        <end position="729"/>
    </location>
</feature>
<dbReference type="PROSITE" id="PS50853">
    <property type="entry name" value="FN3"/>
    <property type="match status" value="2"/>
</dbReference>
<feature type="domain" description="Ig-like" evidence="13">
    <location>
        <begin position="290"/>
        <end position="344"/>
    </location>
</feature>
<dbReference type="SMART" id="SM00060">
    <property type="entry name" value="FN3"/>
    <property type="match status" value="2"/>
</dbReference>
<feature type="domain" description="Ig-like" evidence="13">
    <location>
        <begin position="353"/>
        <end position="448"/>
    </location>
</feature>
<dbReference type="SMART" id="SM00408">
    <property type="entry name" value="IGc2"/>
    <property type="match status" value="4"/>
</dbReference>
<evidence type="ECO:0000256" key="3">
    <source>
        <dbReference type="ARBA" id="ARBA00022729"/>
    </source>
</evidence>
<feature type="transmembrane region" description="Helical" evidence="12">
    <location>
        <begin position="841"/>
        <end position="862"/>
    </location>
</feature>
<keyword evidence="4" id="KW-0677">Repeat</keyword>
<dbReference type="FunFam" id="2.60.40.10:FF:000173">
    <property type="entry name" value="Neural cell adhesion molecule 1"/>
    <property type="match status" value="1"/>
</dbReference>
<keyword evidence="10" id="KW-0393">Immunoglobulin domain</keyword>
<comment type="caution">
    <text evidence="15">The sequence shown here is derived from an EMBL/GenBank/DDBJ whole genome shotgun (WGS) entry which is preliminary data.</text>
</comment>
<dbReference type="Proteomes" id="UP001221898">
    <property type="component" value="Unassembled WGS sequence"/>
</dbReference>
<evidence type="ECO:0000256" key="11">
    <source>
        <dbReference type="SAM" id="MobiDB-lite"/>
    </source>
</evidence>
<dbReference type="InterPro" id="IPR013783">
    <property type="entry name" value="Ig-like_fold"/>
</dbReference>
<keyword evidence="8" id="KW-1015">Disulfide bond</keyword>
<evidence type="ECO:0000259" key="14">
    <source>
        <dbReference type="PROSITE" id="PS50853"/>
    </source>
</evidence>
<feature type="compositionally biased region" description="Low complexity" evidence="11">
    <location>
        <begin position="914"/>
        <end position="925"/>
    </location>
</feature>
<feature type="domain" description="Fibronectin type-III" evidence="14">
    <location>
        <begin position="731"/>
        <end position="828"/>
    </location>
</feature>
<keyword evidence="6 12" id="KW-1133">Transmembrane helix</keyword>
<dbReference type="CDD" id="cd00096">
    <property type="entry name" value="Ig"/>
    <property type="match status" value="1"/>
</dbReference>
<evidence type="ECO:0000256" key="7">
    <source>
        <dbReference type="ARBA" id="ARBA00023136"/>
    </source>
</evidence>
<sequence>MTSLKQPCAVRWLSLHRAVEGIKRNWPALVIELNEEAVGGNAQAQGILGQIQPYCFIALTHALADVLPVMTKLNLVFQKDDVNLATIRPMVHASVAALTQLRDAPGPEEERFQADCQEGMYKDVKVTHAALQEYAEPAIRTIIGHFGKEITSEDESAPATAPLIDATSAQRDAIAVMTALRSYGGLNFSTACEVLIRDFSEIYPEWAKLAKFIISISHGIKIDFYDKFESASFQDGADSEGTEQECLFNALLFLVTRLTALKVEIISSNQDIEVGVRHILLCKGSNEGLMTWLKNGEEIDPDEITIDVVDETSSKLIIEKSKILDSGLYTCHFVPDTGSEKEVSYQLYVFQRPTFPNTPVYHEFLEGQDAVIPCAATALPSLDVKWRKVTDGRGLAITAAASGFLCERVTMLDDNSLQITAIERKHHGTYVCEAAIKGRPISEQLSISVVVNAPPTVEIHKAQENVVAGSRTNVSIACLVIGVPFPNITWTSPPSSDATRYKFNSDKSELTIPSVVRSDFGEYTCVATNKIGESRATFVLDVSEHPIVSLSQAVMEVEPGQNASVTCEGSGHPPPKIQWVRKNANVELNSNSSLVKLVGHTLEFKAVEASDGGLYTCIGLNAAGNDTKDFSLKTWPGTPSKISVSPGPSSAHFSLDRPLVDGGSPITQYVLQWRQEGERNWSQRVIHSTEPLVITSLKPYTSYLIQFAVKNRLGQGGFSTPHSIQTLAKREPDSPILMVNEVQVEKDSFSIPIKQLDDGGSPILHYTIRYRRDMEGENWKQMQLPSNTTRIHIEGLHYNASYHLEVTAINPNGSSRPTSFTFGVPWPAPVTQPSKMGKGGVVAIVMFIFLVLLIAVDVTCCYTNHCGLLMFLAVKLLGQNAPGVKTLEEGDGDITTVDVKLNGLSTQSRSIPKQQQQNGAQNGVQSEVTCDKAPLTKFEKAPPSSDPAAEA</sequence>
<keyword evidence="3" id="KW-0732">Signal</keyword>
<dbReference type="Pfam" id="PF00041">
    <property type="entry name" value="fn3"/>
    <property type="match status" value="2"/>
</dbReference>
<proteinExistence type="predicted"/>
<dbReference type="PANTHER" id="PTHR12231">
    <property type="entry name" value="CTX-RELATED TYPE I TRANSMEMBRANE PROTEIN"/>
    <property type="match status" value="1"/>
</dbReference>
<dbReference type="SUPFAM" id="SSF49265">
    <property type="entry name" value="Fibronectin type III"/>
    <property type="match status" value="1"/>
</dbReference>
<evidence type="ECO:0000256" key="1">
    <source>
        <dbReference type="ARBA" id="ARBA00004167"/>
    </source>
</evidence>
<keyword evidence="9" id="KW-0325">Glycoprotein</keyword>
<dbReference type="GO" id="GO:0005886">
    <property type="term" value="C:plasma membrane"/>
    <property type="evidence" value="ECO:0007669"/>
    <property type="project" value="UniProtKB-ARBA"/>
</dbReference>
<evidence type="ECO:0000256" key="4">
    <source>
        <dbReference type="ARBA" id="ARBA00022737"/>
    </source>
</evidence>
<evidence type="ECO:0000256" key="6">
    <source>
        <dbReference type="ARBA" id="ARBA00022989"/>
    </source>
</evidence>
<gene>
    <name evidence="15" type="ORF">AAFF_G00204900</name>
</gene>
<dbReference type="SMART" id="SM00409">
    <property type="entry name" value="IG"/>
    <property type="match status" value="4"/>
</dbReference>
<dbReference type="EMBL" id="JAINUG010000271">
    <property type="protein sequence ID" value="KAJ8384469.1"/>
    <property type="molecule type" value="Genomic_DNA"/>
</dbReference>
<keyword evidence="16" id="KW-1185">Reference proteome</keyword>
<dbReference type="CDD" id="cd00063">
    <property type="entry name" value="FN3"/>
    <property type="match status" value="2"/>
</dbReference>
<dbReference type="PANTHER" id="PTHR12231:SF253">
    <property type="entry name" value="DPR-INTERACTING PROTEIN ETA, ISOFORM B-RELATED"/>
    <property type="match status" value="1"/>
</dbReference>
<name>A0AAD7RHT3_9TELE</name>
<dbReference type="SUPFAM" id="SSF48726">
    <property type="entry name" value="Immunoglobulin"/>
    <property type="match status" value="4"/>
</dbReference>
<feature type="region of interest" description="Disordered" evidence="11">
    <location>
        <begin position="906"/>
        <end position="926"/>
    </location>
</feature>
<dbReference type="GO" id="GO:0007155">
    <property type="term" value="P:cell adhesion"/>
    <property type="evidence" value="ECO:0007669"/>
    <property type="project" value="UniProtKB-KW"/>
</dbReference>
<keyword evidence="7 12" id="KW-0472">Membrane</keyword>
<evidence type="ECO:0000313" key="15">
    <source>
        <dbReference type="EMBL" id="KAJ8384469.1"/>
    </source>
</evidence>
<dbReference type="Pfam" id="PF13927">
    <property type="entry name" value="Ig_3"/>
    <property type="match status" value="2"/>
</dbReference>
<evidence type="ECO:0000259" key="13">
    <source>
        <dbReference type="PROSITE" id="PS50835"/>
    </source>
</evidence>
<evidence type="ECO:0000256" key="9">
    <source>
        <dbReference type="ARBA" id="ARBA00023180"/>
    </source>
</evidence>
<dbReference type="InterPro" id="IPR007110">
    <property type="entry name" value="Ig-like_dom"/>
</dbReference>
<dbReference type="GO" id="GO:0043005">
    <property type="term" value="C:neuron projection"/>
    <property type="evidence" value="ECO:0007669"/>
    <property type="project" value="TreeGrafter"/>
</dbReference>
<keyword evidence="2 12" id="KW-0812">Transmembrane</keyword>
<evidence type="ECO:0000256" key="5">
    <source>
        <dbReference type="ARBA" id="ARBA00022889"/>
    </source>
</evidence>
<dbReference type="Gene3D" id="2.60.40.10">
    <property type="entry name" value="Immunoglobulins"/>
    <property type="match status" value="6"/>
</dbReference>